<dbReference type="Pfam" id="PF00209">
    <property type="entry name" value="SNF"/>
    <property type="match status" value="1"/>
</dbReference>
<dbReference type="HOGENOM" id="CLU_006855_5_1_1"/>
<dbReference type="PANTHER" id="PTHR11616">
    <property type="entry name" value="SODIUM/CHLORIDE DEPENDENT TRANSPORTER"/>
    <property type="match status" value="1"/>
</dbReference>
<organism evidence="9 10">
    <name type="scientific">Ciona savignyi</name>
    <name type="common">Pacific transparent sea squirt</name>
    <dbReference type="NCBI Taxonomy" id="51511"/>
    <lineage>
        <taxon>Eukaryota</taxon>
        <taxon>Metazoa</taxon>
        <taxon>Chordata</taxon>
        <taxon>Tunicata</taxon>
        <taxon>Ascidiacea</taxon>
        <taxon>Phlebobranchia</taxon>
        <taxon>Cionidae</taxon>
        <taxon>Ciona</taxon>
    </lineage>
</organism>
<dbReference type="GO" id="GO:0005886">
    <property type="term" value="C:plasma membrane"/>
    <property type="evidence" value="ECO:0007669"/>
    <property type="project" value="TreeGrafter"/>
</dbReference>
<evidence type="ECO:0000256" key="2">
    <source>
        <dbReference type="ARBA" id="ARBA00022448"/>
    </source>
</evidence>
<keyword evidence="5 8" id="KW-0472">Membrane</keyword>
<dbReference type="Ensembl" id="ENSCSAVT00000018217.1">
    <property type="protein sequence ID" value="ENSCSAVP00000018020.1"/>
    <property type="gene ID" value="ENSCSAVG00000010613.1"/>
</dbReference>
<dbReference type="eggNOG" id="KOG3660">
    <property type="taxonomic scope" value="Eukaryota"/>
</dbReference>
<dbReference type="STRING" id="51511.ENSCSAVP00000018020"/>
<evidence type="ECO:0000256" key="8">
    <source>
        <dbReference type="SAM" id="Phobius"/>
    </source>
</evidence>
<evidence type="ECO:0000256" key="1">
    <source>
        <dbReference type="ARBA" id="ARBA00004141"/>
    </source>
</evidence>
<dbReference type="InterPro" id="IPR037272">
    <property type="entry name" value="SNS_sf"/>
</dbReference>
<keyword evidence="4 8" id="KW-1133">Transmembrane helix</keyword>
<protein>
    <recommendedName>
        <fullName evidence="7">Transporter</fullName>
    </recommendedName>
</protein>
<dbReference type="Proteomes" id="UP000007875">
    <property type="component" value="Unassembled WGS sequence"/>
</dbReference>
<evidence type="ECO:0000313" key="10">
    <source>
        <dbReference type="Proteomes" id="UP000007875"/>
    </source>
</evidence>
<feature type="transmembrane region" description="Helical" evidence="8">
    <location>
        <begin position="46"/>
        <end position="68"/>
    </location>
</feature>
<evidence type="ECO:0000256" key="4">
    <source>
        <dbReference type="ARBA" id="ARBA00022989"/>
    </source>
</evidence>
<name>H2ZKA4_CIOSA</name>
<evidence type="ECO:0000256" key="7">
    <source>
        <dbReference type="RuleBase" id="RU003732"/>
    </source>
</evidence>
<feature type="transmembrane region" description="Helical" evidence="8">
    <location>
        <begin position="89"/>
        <end position="115"/>
    </location>
</feature>
<evidence type="ECO:0000256" key="3">
    <source>
        <dbReference type="ARBA" id="ARBA00022692"/>
    </source>
</evidence>
<keyword evidence="6" id="KW-0915">Sodium</keyword>
<comment type="subcellular location">
    <subcellularLocation>
        <location evidence="1">Membrane</location>
        <topology evidence="1">Multi-pass membrane protein</topology>
    </subcellularLocation>
</comment>
<keyword evidence="6" id="KW-0479">Metal-binding</keyword>
<comment type="similarity">
    <text evidence="7">Belongs to the sodium:neurotransmitter symporter (SNF) (TC 2.A.22) family.</text>
</comment>
<reference evidence="9" key="2">
    <citation type="submission" date="2025-08" db="UniProtKB">
        <authorList>
            <consortium name="Ensembl"/>
        </authorList>
    </citation>
    <scope>IDENTIFICATION</scope>
</reference>
<keyword evidence="7" id="KW-0769">Symport</keyword>
<proteinExistence type="inferred from homology"/>
<evidence type="ECO:0000256" key="6">
    <source>
        <dbReference type="PIRSR" id="PIRSR600175-1"/>
    </source>
</evidence>
<dbReference type="PRINTS" id="PR00176">
    <property type="entry name" value="NANEUSMPORT"/>
</dbReference>
<dbReference type="GeneTree" id="ENSGT00940000154583"/>
<evidence type="ECO:0000256" key="5">
    <source>
        <dbReference type="ARBA" id="ARBA00023136"/>
    </source>
</evidence>
<dbReference type="OMA" id="SECVHEG"/>
<feature type="binding site" evidence="6">
    <location>
        <position position="34"/>
    </location>
    <ligand>
        <name>Na(+)</name>
        <dbReference type="ChEBI" id="CHEBI:29101"/>
        <label>1</label>
    </ligand>
</feature>
<keyword evidence="10" id="KW-1185">Reference proteome</keyword>
<feature type="transmembrane region" description="Helical" evidence="8">
    <location>
        <begin position="21"/>
        <end position="40"/>
    </location>
</feature>
<keyword evidence="2 7" id="KW-0813">Transport</keyword>
<dbReference type="PROSITE" id="PS50267">
    <property type="entry name" value="NA_NEUROTRAN_SYMP_3"/>
    <property type="match status" value="1"/>
</dbReference>
<dbReference type="PROSITE" id="PS00610">
    <property type="entry name" value="NA_NEUROTRAN_SYMP_1"/>
    <property type="match status" value="1"/>
</dbReference>
<dbReference type="AlphaFoldDB" id="H2ZKA4"/>
<feature type="binding site" evidence="6">
    <location>
        <position position="27"/>
    </location>
    <ligand>
        <name>Na(+)</name>
        <dbReference type="ChEBI" id="CHEBI:29101"/>
        <label>1</label>
    </ligand>
</feature>
<dbReference type="GO" id="GO:0046872">
    <property type="term" value="F:metal ion binding"/>
    <property type="evidence" value="ECO:0007669"/>
    <property type="project" value="UniProtKB-KW"/>
</dbReference>
<sequence length="124" mass="13724">MSPAGSQKPSWRQSWGKPFDFLFAAAGYCIGLGNVWRFPYLCFENGGGAFLIAYILCTVLVGVPIIILETSFGQCFRSGIMKTWGKVPIFKGIAIACLVCIFHTNTYYIVVLAWVSKYLVSSFS</sequence>
<dbReference type="SUPFAM" id="SSF161070">
    <property type="entry name" value="SNF-like"/>
    <property type="match status" value="1"/>
</dbReference>
<dbReference type="InParanoid" id="H2ZKA4"/>
<keyword evidence="3 7" id="KW-0812">Transmembrane</keyword>
<dbReference type="GO" id="GO:0005332">
    <property type="term" value="F:gamma-aminobutyric acid:sodium:chloride symporter activity"/>
    <property type="evidence" value="ECO:0007669"/>
    <property type="project" value="TreeGrafter"/>
</dbReference>
<dbReference type="PANTHER" id="PTHR11616:SF289">
    <property type="entry name" value="TRANSPORTER"/>
    <property type="match status" value="1"/>
</dbReference>
<reference evidence="10" key="1">
    <citation type="submission" date="2003-08" db="EMBL/GenBank/DDBJ databases">
        <authorList>
            <person name="Birren B."/>
            <person name="Nusbaum C."/>
            <person name="Abebe A."/>
            <person name="Abouelleil A."/>
            <person name="Adekoya E."/>
            <person name="Ait-zahra M."/>
            <person name="Allen N."/>
            <person name="Allen T."/>
            <person name="An P."/>
            <person name="Anderson M."/>
            <person name="Anderson S."/>
            <person name="Arachchi H."/>
            <person name="Armbruster J."/>
            <person name="Bachantsang P."/>
            <person name="Baldwin J."/>
            <person name="Barry A."/>
            <person name="Bayul T."/>
            <person name="Blitshsteyn B."/>
            <person name="Bloom T."/>
            <person name="Blye J."/>
            <person name="Boguslavskiy L."/>
            <person name="Borowsky M."/>
            <person name="Boukhgalter B."/>
            <person name="Brunache A."/>
            <person name="Butler J."/>
            <person name="Calixte N."/>
            <person name="Calvo S."/>
            <person name="Camarata J."/>
            <person name="Campo K."/>
            <person name="Chang J."/>
            <person name="Cheshatsang Y."/>
            <person name="Citroen M."/>
            <person name="Collymore A."/>
            <person name="Considine T."/>
            <person name="Cook A."/>
            <person name="Cooke P."/>
            <person name="Corum B."/>
            <person name="Cuomo C."/>
            <person name="David R."/>
            <person name="Dawoe T."/>
            <person name="Degray S."/>
            <person name="Dodge S."/>
            <person name="Dooley K."/>
            <person name="Dorje P."/>
            <person name="Dorjee K."/>
            <person name="Dorris L."/>
            <person name="Duffey N."/>
            <person name="Dupes A."/>
            <person name="Elkins T."/>
            <person name="Engels R."/>
            <person name="Erickson J."/>
            <person name="Farina A."/>
            <person name="Faro S."/>
            <person name="Ferreira P."/>
            <person name="Fischer H."/>
            <person name="Fitzgerald M."/>
            <person name="Foley K."/>
            <person name="Gage D."/>
            <person name="Galagan J."/>
            <person name="Gearin G."/>
            <person name="Gnerre S."/>
            <person name="Gnirke A."/>
            <person name="Goyette A."/>
            <person name="Graham J."/>
            <person name="Grandbois E."/>
            <person name="Gyaltsen K."/>
            <person name="Hafez N."/>
            <person name="Hagopian D."/>
            <person name="Hagos B."/>
            <person name="Hall J."/>
            <person name="Hatcher B."/>
            <person name="Heller A."/>
            <person name="Higgins H."/>
            <person name="Honan T."/>
            <person name="Horn A."/>
            <person name="Houde N."/>
            <person name="Hughes L."/>
            <person name="Hulme W."/>
            <person name="Husby E."/>
            <person name="Iliev I."/>
            <person name="Jaffe D."/>
            <person name="Jones C."/>
            <person name="Kamal M."/>
            <person name="Kamat A."/>
            <person name="Kamvysselis M."/>
            <person name="Karlsson E."/>
            <person name="Kells C."/>
            <person name="Kieu A."/>
            <person name="Kisner P."/>
            <person name="Kodira C."/>
            <person name="Kulbokas E."/>
            <person name="Labutti K."/>
            <person name="Lama D."/>
            <person name="Landers T."/>
            <person name="Leger J."/>
            <person name="Levine S."/>
            <person name="Lewis D."/>
            <person name="Lewis T."/>
            <person name="Lindblad-toh K."/>
            <person name="Liu X."/>
            <person name="Lokyitsang T."/>
            <person name="Lokyitsang Y."/>
            <person name="Lucien O."/>
            <person name="Lui A."/>
            <person name="Ma L.J."/>
            <person name="Mabbitt R."/>
            <person name="Macdonald J."/>
            <person name="Maclean C."/>
            <person name="Major J."/>
            <person name="Manning J."/>
            <person name="Marabella R."/>
            <person name="Maru K."/>
            <person name="Matthews C."/>
            <person name="Mauceli E."/>
            <person name="Mccarthy M."/>
            <person name="Mcdonough S."/>
            <person name="Mcghee T."/>
            <person name="Meldrim J."/>
            <person name="Meneus L."/>
            <person name="Mesirov J."/>
            <person name="Mihalev A."/>
            <person name="Mihova T."/>
            <person name="Mikkelsen T."/>
            <person name="Mlenga V."/>
            <person name="Moru K."/>
            <person name="Mozes J."/>
            <person name="Mulrain L."/>
            <person name="Munson G."/>
            <person name="Naylor J."/>
            <person name="Newes C."/>
            <person name="Nguyen C."/>
            <person name="Nguyen N."/>
            <person name="Nguyen T."/>
            <person name="Nicol R."/>
            <person name="Nielsen C."/>
            <person name="Nizzari M."/>
            <person name="Norbu C."/>
            <person name="Norbu N."/>
            <person name="O'donnell P."/>
            <person name="Okoawo O."/>
            <person name="O'leary S."/>
            <person name="Omotosho B."/>
            <person name="O'neill K."/>
            <person name="Osman S."/>
            <person name="Parker S."/>
            <person name="Perrin D."/>
            <person name="Phunkhang P."/>
            <person name="Piqani B."/>
            <person name="Purcell S."/>
            <person name="Rachupka T."/>
            <person name="Ramasamy U."/>
            <person name="Rameau R."/>
            <person name="Ray V."/>
            <person name="Raymond C."/>
            <person name="Retta R."/>
            <person name="Richardson S."/>
            <person name="Rise C."/>
            <person name="Rodriguez J."/>
            <person name="Rogers J."/>
            <person name="Rogov P."/>
            <person name="Rutman M."/>
            <person name="Schupbach R."/>
            <person name="Seaman C."/>
            <person name="Settipalli S."/>
            <person name="Sharpe T."/>
            <person name="Sheridan J."/>
            <person name="Sherpa N."/>
            <person name="Shi J."/>
            <person name="Smirnov S."/>
            <person name="Smith C."/>
            <person name="Sougnez C."/>
            <person name="Spencer B."/>
            <person name="Stalker J."/>
            <person name="Stange-thomann N."/>
            <person name="Stavropoulos S."/>
            <person name="Stetson K."/>
            <person name="Stone C."/>
            <person name="Stone S."/>
            <person name="Stubbs M."/>
            <person name="Talamas J."/>
            <person name="Tchuinga P."/>
            <person name="Tenzing P."/>
            <person name="Tesfaye S."/>
            <person name="Theodore J."/>
            <person name="Thoulutsang Y."/>
            <person name="Topham K."/>
            <person name="Towey S."/>
            <person name="Tsamla T."/>
            <person name="Tsomo N."/>
            <person name="Vallee D."/>
            <person name="Vassiliev H."/>
            <person name="Venkataraman V."/>
            <person name="Vinson J."/>
            <person name="Vo A."/>
            <person name="Wade C."/>
            <person name="Wang S."/>
            <person name="Wangchuk T."/>
            <person name="Wangdi T."/>
            <person name="Whittaker C."/>
            <person name="Wilkinson J."/>
            <person name="Wu Y."/>
            <person name="Wyman D."/>
            <person name="Yadav S."/>
            <person name="Yang S."/>
            <person name="Yang X."/>
            <person name="Yeager S."/>
            <person name="Yee E."/>
            <person name="Young G."/>
            <person name="Zainoun J."/>
            <person name="Zembeck L."/>
            <person name="Zimmer A."/>
            <person name="Zody M."/>
            <person name="Lander E."/>
        </authorList>
    </citation>
    <scope>NUCLEOTIDE SEQUENCE [LARGE SCALE GENOMIC DNA]</scope>
</reference>
<reference evidence="9" key="3">
    <citation type="submission" date="2025-09" db="UniProtKB">
        <authorList>
            <consortium name="Ensembl"/>
        </authorList>
    </citation>
    <scope>IDENTIFICATION</scope>
</reference>
<dbReference type="GO" id="GO:0042995">
    <property type="term" value="C:cell projection"/>
    <property type="evidence" value="ECO:0007669"/>
    <property type="project" value="TreeGrafter"/>
</dbReference>
<accession>H2ZKA4</accession>
<evidence type="ECO:0000313" key="9">
    <source>
        <dbReference type="Ensembl" id="ENSCSAVP00000018020.1"/>
    </source>
</evidence>
<dbReference type="InterPro" id="IPR000175">
    <property type="entry name" value="Na/ntran_symport"/>
</dbReference>